<name>A0ABU8KJM0_9HYPH</name>
<protein>
    <submittedName>
        <fullName evidence="1">Uncharacterized protein</fullName>
    </submittedName>
</protein>
<reference evidence="1 2" key="1">
    <citation type="submission" date="2022-12" db="EMBL/GenBank/DDBJ databases">
        <authorList>
            <person name="Muema E."/>
        </authorList>
    </citation>
    <scope>NUCLEOTIDE SEQUENCE [LARGE SCALE GENOMIC DNA]</scope>
    <source>
        <strain evidence="2">1330</strain>
    </source>
</reference>
<keyword evidence="2" id="KW-1185">Reference proteome</keyword>
<dbReference type="EMBL" id="JAPYKO010000028">
    <property type="protein sequence ID" value="MEI9405891.1"/>
    <property type="molecule type" value="Genomic_DNA"/>
</dbReference>
<evidence type="ECO:0000313" key="1">
    <source>
        <dbReference type="EMBL" id="MEI9405891.1"/>
    </source>
</evidence>
<evidence type="ECO:0000313" key="2">
    <source>
        <dbReference type="Proteomes" id="UP001366503"/>
    </source>
</evidence>
<accession>A0ABU8KJM0</accession>
<comment type="caution">
    <text evidence="1">The sequence shown here is derived from an EMBL/GenBank/DDBJ whole genome shotgun (WGS) entry which is preliminary data.</text>
</comment>
<organism evidence="1 2">
    <name type="scientific">Mesorhizobium argentiipisi</name>
    <dbReference type="NCBI Taxonomy" id="3015175"/>
    <lineage>
        <taxon>Bacteria</taxon>
        <taxon>Pseudomonadati</taxon>
        <taxon>Pseudomonadota</taxon>
        <taxon>Alphaproteobacteria</taxon>
        <taxon>Hyphomicrobiales</taxon>
        <taxon>Phyllobacteriaceae</taxon>
        <taxon>Mesorhizobium</taxon>
    </lineage>
</organism>
<dbReference type="Proteomes" id="UP001366503">
    <property type="component" value="Unassembled WGS sequence"/>
</dbReference>
<proteinExistence type="predicted"/>
<sequence length="535" mass="58102">MAFSFLALAAPGDWAKLEARLIADQVNSNIPAILVRRLQELSAKSVLIEDNYLDKDFSEAYSAYYSKTFRRHTKLCTRLLFFASDVSFVNSGDAGEVLEKLEASVFIGQIVLRPISQAPVGQALFAPPPPPANHEGHLLVRGEYSAHVFGAELKVEGVPMTQQDSRVGACAQASIWIAARHFHVRHRGPWLSTVSITKAAVAHSEAMINTVVPAGSEFLSVGNMVAAMRHAGREPLIYAATGSVAGVPTWGSVRPADVINRYVDSGIPVIAGLTFPGQNVGHAIVMTGQVLRQTPSGLLPPRPTRAEYCETFYANDDQLGPNIRVGLRPNSPLAEAGYSIETNANYLIIPLPEKVYLPAEKAEALAWGSLISYAADWPAFKARHTGKLGTSEQLGDGLVGAMAANTVVARTYLTYGWKYKKRGIRNRFSNPVKQVIRNLEVPRFVYVTEFATTGDTNGRSQFERRIVAHCVVDATAKNQGQDSVLLVHAPGLCSWYAHDQNGSYSQSVGAVQDSTTYFPKARGLTHFADFAATGF</sequence>
<dbReference type="RefSeq" id="WP_337096216.1">
    <property type="nucleotide sequence ID" value="NZ_JAPYKO010000028.1"/>
</dbReference>
<gene>
    <name evidence="1" type="ORF">O7A05_27560</name>
</gene>